<evidence type="ECO:0000259" key="11">
    <source>
        <dbReference type="Pfam" id="PF11975"/>
    </source>
</evidence>
<evidence type="ECO:0000256" key="9">
    <source>
        <dbReference type="PIRSR" id="PIRSR601088-4"/>
    </source>
</evidence>
<evidence type="ECO:0000256" key="1">
    <source>
        <dbReference type="ARBA" id="ARBA00010141"/>
    </source>
</evidence>
<dbReference type="GO" id="GO:0046872">
    <property type="term" value="F:metal ion binding"/>
    <property type="evidence" value="ECO:0007669"/>
    <property type="project" value="UniProtKB-KW"/>
</dbReference>
<dbReference type="PANTHER" id="PTHR32092:SF5">
    <property type="entry name" value="6-PHOSPHO-BETA-GLUCOSIDASE"/>
    <property type="match status" value="1"/>
</dbReference>
<name>A0A516KC67_9BACI</name>
<dbReference type="KEGG" id="aqt:FN924_01385"/>
<keyword evidence="13" id="KW-1185">Reference proteome</keyword>
<dbReference type="RefSeq" id="WP_143891734.1">
    <property type="nucleotide sequence ID" value="NZ_CP041666.1"/>
</dbReference>
<dbReference type="SUPFAM" id="SSF56327">
    <property type="entry name" value="LDH C-terminal domain-like"/>
    <property type="match status" value="1"/>
</dbReference>
<gene>
    <name evidence="12" type="ORF">FN924_01385</name>
</gene>
<dbReference type="PROSITE" id="PS01324">
    <property type="entry name" value="GLYCOSYL_HYDROL_F4"/>
    <property type="match status" value="1"/>
</dbReference>
<comment type="cofactor">
    <cofactor evidence="10">
        <name>NAD(+)</name>
        <dbReference type="ChEBI" id="CHEBI:57540"/>
    </cofactor>
    <text evidence="10">Binds 1 NAD(+) per subunit.</text>
</comment>
<dbReference type="InterPro" id="IPR022616">
    <property type="entry name" value="Glyco_hydro_4_C"/>
</dbReference>
<dbReference type="CDD" id="cd05296">
    <property type="entry name" value="GH4_P_beta_glucosidase"/>
    <property type="match status" value="1"/>
</dbReference>
<proteinExistence type="inferred from homology"/>
<feature type="binding site" evidence="8">
    <location>
        <position position="170"/>
    </location>
    <ligand>
        <name>Mn(2+)</name>
        <dbReference type="ChEBI" id="CHEBI:29035"/>
    </ligand>
</feature>
<feature type="domain" description="Glycosyl hydrolase family 4 C-terminal" evidence="11">
    <location>
        <begin position="195"/>
        <end position="410"/>
    </location>
</feature>
<accession>A0A516KC67</accession>
<keyword evidence="4 10" id="KW-0520">NAD</keyword>
<keyword evidence="6 10" id="KW-0326">Glycosidase</keyword>
<dbReference type="OrthoDB" id="9808275at2"/>
<dbReference type="PANTHER" id="PTHR32092">
    <property type="entry name" value="6-PHOSPHO-BETA-GLUCOSIDASE-RELATED"/>
    <property type="match status" value="1"/>
</dbReference>
<evidence type="ECO:0000313" key="13">
    <source>
        <dbReference type="Proteomes" id="UP000315215"/>
    </source>
</evidence>
<evidence type="ECO:0000256" key="7">
    <source>
        <dbReference type="PIRSR" id="PIRSR601088-2"/>
    </source>
</evidence>
<dbReference type="InterPro" id="IPR015955">
    <property type="entry name" value="Lactate_DH/Glyco_Ohase_4_C"/>
</dbReference>
<keyword evidence="3 10" id="KW-0378">Hydrolase</keyword>
<dbReference type="AlphaFoldDB" id="A0A516KC67"/>
<keyword evidence="5 8" id="KW-0464">Manganese</keyword>
<dbReference type="GO" id="GO:0005975">
    <property type="term" value="P:carbohydrate metabolic process"/>
    <property type="evidence" value="ECO:0007669"/>
    <property type="project" value="InterPro"/>
</dbReference>
<dbReference type="Gene3D" id="3.90.110.10">
    <property type="entry name" value="Lactate dehydrogenase/glycoside hydrolase, family 4, C-terminal"/>
    <property type="match status" value="1"/>
</dbReference>
<evidence type="ECO:0000256" key="4">
    <source>
        <dbReference type="ARBA" id="ARBA00023027"/>
    </source>
</evidence>
<dbReference type="InterPro" id="IPR036291">
    <property type="entry name" value="NAD(P)-bd_dom_sf"/>
</dbReference>
<comment type="similarity">
    <text evidence="1 10">Belongs to the glycosyl hydrolase 4 family.</text>
</comment>
<keyword evidence="2 8" id="KW-0479">Metal-binding</keyword>
<evidence type="ECO:0000313" key="12">
    <source>
        <dbReference type="EMBL" id="QDP38984.1"/>
    </source>
</evidence>
<evidence type="ECO:0000256" key="5">
    <source>
        <dbReference type="ARBA" id="ARBA00023211"/>
    </source>
</evidence>
<organism evidence="12 13">
    <name type="scientific">Radiobacillus deserti</name>
    <dbReference type="NCBI Taxonomy" id="2594883"/>
    <lineage>
        <taxon>Bacteria</taxon>
        <taxon>Bacillati</taxon>
        <taxon>Bacillota</taxon>
        <taxon>Bacilli</taxon>
        <taxon>Bacillales</taxon>
        <taxon>Bacillaceae</taxon>
        <taxon>Radiobacillus</taxon>
    </lineage>
</organism>
<evidence type="ECO:0000256" key="8">
    <source>
        <dbReference type="PIRSR" id="PIRSR601088-3"/>
    </source>
</evidence>
<keyword evidence="8" id="KW-0170">Cobalt</keyword>
<dbReference type="InterPro" id="IPR019802">
    <property type="entry name" value="GlycHydrolase_4_CS"/>
</dbReference>
<feature type="binding site" evidence="8">
    <location>
        <position position="200"/>
    </location>
    <ligand>
        <name>Mn(2+)</name>
        <dbReference type="ChEBI" id="CHEBI:29035"/>
    </ligand>
</feature>
<dbReference type="Proteomes" id="UP000315215">
    <property type="component" value="Chromosome"/>
</dbReference>
<dbReference type="GO" id="GO:0016616">
    <property type="term" value="F:oxidoreductase activity, acting on the CH-OH group of donors, NAD or NADP as acceptor"/>
    <property type="evidence" value="ECO:0007669"/>
    <property type="project" value="InterPro"/>
</dbReference>
<evidence type="ECO:0000256" key="2">
    <source>
        <dbReference type="ARBA" id="ARBA00022723"/>
    </source>
</evidence>
<dbReference type="GO" id="GO:0004553">
    <property type="term" value="F:hydrolase activity, hydrolyzing O-glycosyl compounds"/>
    <property type="evidence" value="ECO:0007669"/>
    <property type="project" value="InterPro"/>
</dbReference>
<dbReference type="Pfam" id="PF02056">
    <property type="entry name" value="Glyco_hydro_4"/>
    <property type="match status" value="1"/>
</dbReference>
<evidence type="ECO:0000256" key="3">
    <source>
        <dbReference type="ARBA" id="ARBA00022801"/>
    </source>
</evidence>
<evidence type="ECO:0000256" key="6">
    <source>
        <dbReference type="ARBA" id="ARBA00023295"/>
    </source>
</evidence>
<dbReference type="SUPFAM" id="SSF51735">
    <property type="entry name" value="NAD(P)-binding Rossmann-fold domains"/>
    <property type="match status" value="1"/>
</dbReference>
<protein>
    <submittedName>
        <fullName evidence="12">6-phospho-beta-glucosidase</fullName>
    </submittedName>
</protein>
<evidence type="ECO:0000256" key="10">
    <source>
        <dbReference type="RuleBase" id="RU361152"/>
    </source>
</evidence>
<dbReference type="PRINTS" id="PR00732">
    <property type="entry name" value="GLHYDRLASE4"/>
</dbReference>
<reference evidence="12 13" key="1">
    <citation type="submission" date="2019-07" db="EMBL/GenBank/DDBJ databases">
        <authorList>
            <person name="Li J."/>
        </authorList>
    </citation>
    <scope>NUCLEOTIDE SEQUENCE [LARGE SCALE GENOMIC DNA]</scope>
    <source>
        <strain evidence="12 13">TKL69</strain>
    </source>
</reference>
<sequence>MGIKVVIVGGGSSYTPELMEGILKRHESFPVEEVVLVDIEDGKEKLDIIGNLASRMIEASGKPIKLSWTLNRREAFVGADYIATQIRVGGLKARAADERIPLSHGFIGQETNGAGGVFKALRTIPVLLDLAKDVHEICPEAWIINFTNPAGIVTEALLKHSPHQKVIGVCNIPYNMKHSIAEILEVKPQAVQIEFVGMNHFVFGQKVLVHGVNRTQEVLDRLCDDRVDYSPANIVNLGWSKTFIESTRLLPNPYHQYYFQTRDVLHKDLQAFQENGTRAEVVQSLEKSLFEIYKNPSLSEKPKELEKRGGAFYSDVACSLMDSIHNNKEDIQTVNTRNDGAIADLPDDAVIEVNCVITKDGPKPIAVGSLPPTIKGITLQMKAFEELVVRAAISGNYNDAYTSLVMNPLVADEKRSKEVLDELLDAHRAHLPQFYGGKENGKQVHAKVY</sequence>
<feature type="site" description="Increases basicity of active site Tyr" evidence="9">
    <location>
        <position position="110"/>
    </location>
</feature>
<keyword evidence="8" id="KW-0533">Nickel</keyword>
<keyword evidence="8" id="KW-0408">Iron</keyword>
<feature type="binding site" evidence="7">
    <location>
        <position position="94"/>
    </location>
    <ligand>
        <name>substrate</name>
    </ligand>
</feature>
<dbReference type="EMBL" id="CP041666">
    <property type="protein sequence ID" value="QDP38984.1"/>
    <property type="molecule type" value="Genomic_DNA"/>
</dbReference>
<dbReference type="InterPro" id="IPR001088">
    <property type="entry name" value="Glyco_hydro_4"/>
</dbReference>
<dbReference type="Gene3D" id="3.40.50.720">
    <property type="entry name" value="NAD(P)-binding Rossmann-like Domain"/>
    <property type="match status" value="1"/>
</dbReference>
<feature type="binding site" evidence="7">
    <location>
        <position position="148"/>
    </location>
    <ligand>
        <name>substrate</name>
    </ligand>
</feature>
<dbReference type="Pfam" id="PF11975">
    <property type="entry name" value="Glyco_hydro_4C"/>
    <property type="match status" value="1"/>
</dbReference>